<feature type="compositionally biased region" description="Basic and acidic residues" evidence="1">
    <location>
        <begin position="1"/>
        <end position="19"/>
    </location>
</feature>
<dbReference type="EMBL" id="PXOH01000005">
    <property type="protein sequence ID" value="PSF38124.1"/>
    <property type="molecule type" value="Genomic_DNA"/>
</dbReference>
<evidence type="ECO:0000256" key="1">
    <source>
        <dbReference type="SAM" id="MobiDB-lite"/>
    </source>
</evidence>
<dbReference type="OrthoDB" id="574199at2"/>
<organism evidence="2 3">
    <name type="scientific">Aphanothece hegewaldii CCALA 016</name>
    <dbReference type="NCBI Taxonomy" id="2107694"/>
    <lineage>
        <taxon>Bacteria</taxon>
        <taxon>Bacillati</taxon>
        <taxon>Cyanobacteriota</taxon>
        <taxon>Cyanophyceae</taxon>
        <taxon>Oscillatoriophycideae</taxon>
        <taxon>Chroococcales</taxon>
        <taxon>Aphanothecaceae</taxon>
        <taxon>Aphanothece</taxon>
    </lineage>
</organism>
<evidence type="ECO:0000313" key="2">
    <source>
        <dbReference type="EMBL" id="PSF38124.1"/>
    </source>
</evidence>
<protein>
    <submittedName>
        <fullName evidence="2">Uncharacterized protein</fullName>
    </submittedName>
</protein>
<proteinExistence type="predicted"/>
<dbReference type="Proteomes" id="UP000239001">
    <property type="component" value="Unassembled WGS sequence"/>
</dbReference>
<feature type="region of interest" description="Disordered" evidence="1">
    <location>
        <begin position="1"/>
        <end position="29"/>
    </location>
</feature>
<reference evidence="2 3" key="1">
    <citation type="submission" date="2018-03" db="EMBL/GenBank/DDBJ databases">
        <title>The ancient ancestry and fast evolution of plastids.</title>
        <authorList>
            <person name="Moore K.R."/>
            <person name="Magnabosco C."/>
            <person name="Momper L."/>
            <person name="Gold D.A."/>
            <person name="Bosak T."/>
            <person name="Fournier G.P."/>
        </authorList>
    </citation>
    <scope>NUCLEOTIDE SEQUENCE [LARGE SCALE GENOMIC DNA]</scope>
    <source>
        <strain evidence="2 3">CCALA 016</strain>
    </source>
</reference>
<dbReference type="RefSeq" id="WP_106456089.1">
    <property type="nucleotide sequence ID" value="NZ_PXOH01000005.1"/>
</dbReference>
<dbReference type="AlphaFoldDB" id="A0A2T1M0C8"/>
<name>A0A2T1M0C8_9CHRO</name>
<reference evidence="2 3" key="2">
    <citation type="submission" date="2018-03" db="EMBL/GenBank/DDBJ databases">
        <authorList>
            <person name="Keele B.F."/>
        </authorList>
    </citation>
    <scope>NUCLEOTIDE SEQUENCE [LARGE SCALE GENOMIC DNA]</scope>
    <source>
        <strain evidence="2 3">CCALA 016</strain>
    </source>
</reference>
<sequence length="79" mass="9248">MRLKSWESPRRQGRNDKGKGGSARQRQVRKQMKMLKQKLKQGVEPIDKKGKDKEREINLSLFLWTVLGKVSKISYSSFI</sequence>
<keyword evidence="3" id="KW-1185">Reference proteome</keyword>
<accession>A0A2T1M0C8</accession>
<comment type="caution">
    <text evidence="2">The sequence shown here is derived from an EMBL/GenBank/DDBJ whole genome shotgun (WGS) entry which is preliminary data.</text>
</comment>
<gene>
    <name evidence="2" type="ORF">C7H19_06540</name>
</gene>
<evidence type="ECO:0000313" key="3">
    <source>
        <dbReference type="Proteomes" id="UP000239001"/>
    </source>
</evidence>